<evidence type="ECO:0000313" key="8">
    <source>
        <dbReference type="EMBL" id="ACZ08315.1"/>
    </source>
</evidence>
<dbReference type="GO" id="GO:0005524">
    <property type="term" value="F:ATP binding"/>
    <property type="evidence" value="ECO:0007669"/>
    <property type="project" value="UniProtKB-KW"/>
</dbReference>
<dbReference type="InterPro" id="IPR011611">
    <property type="entry name" value="PfkB_dom"/>
</dbReference>
<dbReference type="STRING" id="526218.Sterm_1453"/>
<dbReference type="Pfam" id="PF00294">
    <property type="entry name" value="PfkB"/>
    <property type="match status" value="1"/>
</dbReference>
<evidence type="ECO:0000256" key="5">
    <source>
        <dbReference type="ARBA" id="ARBA00022840"/>
    </source>
</evidence>
<keyword evidence="3" id="KW-0547">Nucleotide-binding</keyword>
<organism evidence="8 9">
    <name type="scientific">Sebaldella termitidis (strain ATCC 33386 / NCTC 11300)</name>
    <dbReference type="NCBI Taxonomy" id="526218"/>
    <lineage>
        <taxon>Bacteria</taxon>
        <taxon>Fusobacteriati</taxon>
        <taxon>Fusobacteriota</taxon>
        <taxon>Fusobacteriia</taxon>
        <taxon>Fusobacteriales</taxon>
        <taxon>Leptotrichiaceae</taxon>
        <taxon>Sebaldella</taxon>
    </lineage>
</organism>
<dbReference type="InterPro" id="IPR017583">
    <property type="entry name" value="Tagatose/fructose_Pkinase"/>
</dbReference>
<evidence type="ECO:0000256" key="3">
    <source>
        <dbReference type="ARBA" id="ARBA00022741"/>
    </source>
</evidence>
<evidence type="ECO:0000256" key="6">
    <source>
        <dbReference type="PIRNR" id="PIRNR000535"/>
    </source>
</evidence>
<evidence type="ECO:0000313" key="9">
    <source>
        <dbReference type="Proteomes" id="UP000000845"/>
    </source>
</evidence>
<name>D1AHT1_SEBTE</name>
<sequence>MLYTITLNPAVDKVIEIAGTLEREQNNKIKKVLYDIGGKGCHVSAVFSALGLPNIATGFTGGRNGIKLVELMEEKNIKCEFINAGSTNTRECTILVDESNLGSYMITESGELPDEKAYSELILKIQKEINEDDIAALSGSPATGFPKEKYCEIVKTLKNTGAKIFIDARDEYLKEVINLEPFFIKPNKYEFQVLTGKKLEKTDDFIEEIQRLNEKIEIVAVSLGEEGSIVGVKDRGVYGFTPPKIDVVSETGCGDIFVGGVISKYYLKKDIEEIFRFATAISASKAAHFLSSDFSLEQTSKLLPLVKIKKYK</sequence>
<comment type="similarity">
    <text evidence="1">Belongs to the carbohydrate kinase PfkB family.</text>
</comment>
<dbReference type="GO" id="GO:0005829">
    <property type="term" value="C:cytosol"/>
    <property type="evidence" value="ECO:0007669"/>
    <property type="project" value="TreeGrafter"/>
</dbReference>
<keyword evidence="4" id="KW-0418">Kinase</keyword>
<dbReference type="PANTHER" id="PTHR46566:SF1">
    <property type="entry name" value="1-PHOSPHOFRUCTOKINASE"/>
    <property type="match status" value="1"/>
</dbReference>
<reference evidence="8 9" key="2">
    <citation type="journal article" date="2010" name="Stand. Genomic Sci.">
        <title>Complete genome sequence of Sebaldella termitidis type strain (NCTC 11300).</title>
        <authorList>
            <person name="Harmon-Smith M."/>
            <person name="Celia L."/>
            <person name="Chertkov O."/>
            <person name="Lapidus A."/>
            <person name="Copeland A."/>
            <person name="Glavina Del Rio T."/>
            <person name="Nolan M."/>
            <person name="Lucas S."/>
            <person name="Tice H."/>
            <person name="Cheng J.F."/>
            <person name="Han C."/>
            <person name="Detter J.C."/>
            <person name="Bruce D."/>
            <person name="Goodwin L."/>
            <person name="Pitluck S."/>
            <person name="Pati A."/>
            <person name="Liolios K."/>
            <person name="Ivanova N."/>
            <person name="Mavromatis K."/>
            <person name="Mikhailova N."/>
            <person name="Chen A."/>
            <person name="Palaniappan K."/>
            <person name="Land M."/>
            <person name="Hauser L."/>
            <person name="Chang Y.J."/>
            <person name="Jeffries C.D."/>
            <person name="Brettin T."/>
            <person name="Goker M."/>
            <person name="Beck B."/>
            <person name="Bristow J."/>
            <person name="Eisen J.A."/>
            <person name="Markowitz V."/>
            <person name="Hugenholtz P."/>
            <person name="Kyrpides N.C."/>
            <person name="Klenk H.P."/>
            <person name="Chen F."/>
        </authorList>
    </citation>
    <scope>NUCLEOTIDE SEQUENCE [LARGE SCALE GENOMIC DNA]</scope>
    <source>
        <strain evidence="9">ATCC 33386 / NCTC 11300</strain>
    </source>
</reference>
<dbReference type="HOGENOM" id="CLU_050013_2_0_0"/>
<dbReference type="EMBL" id="CP001739">
    <property type="protein sequence ID" value="ACZ08315.1"/>
    <property type="molecule type" value="Genomic_DNA"/>
</dbReference>
<dbReference type="AlphaFoldDB" id="D1AHT1"/>
<dbReference type="Gene3D" id="3.40.1190.20">
    <property type="match status" value="1"/>
</dbReference>
<dbReference type="NCBIfam" id="TIGR03168">
    <property type="entry name" value="1-PFK"/>
    <property type="match status" value="1"/>
</dbReference>
<evidence type="ECO:0000256" key="4">
    <source>
        <dbReference type="ARBA" id="ARBA00022777"/>
    </source>
</evidence>
<feature type="domain" description="Carbohydrate kinase PfkB" evidence="7">
    <location>
        <begin position="7"/>
        <end position="285"/>
    </location>
</feature>
<dbReference type="KEGG" id="str:Sterm_1453"/>
<accession>D1AHT1</accession>
<reference evidence="9" key="1">
    <citation type="submission" date="2009-09" db="EMBL/GenBank/DDBJ databases">
        <title>The complete chromosome of Sebaldella termitidis ATCC 33386.</title>
        <authorList>
            <consortium name="US DOE Joint Genome Institute (JGI-PGF)"/>
            <person name="Lucas S."/>
            <person name="Copeland A."/>
            <person name="Lapidus A."/>
            <person name="Glavina del Rio T."/>
            <person name="Dalin E."/>
            <person name="Tice H."/>
            <person name="Bruce D."/>
            <person name="Goodwin L."/>
            <person name="Pitluck S."/>
            <person name="Kyrpides N."/>
            <person name="Mavromatis K."/>
            <person name="Ivanova N."/>
            <person name="Mikhailova N."/>
            <person name="Sims D."/>
            <person name="Meincke L."/>
            <person name="Brettin T."/>
            <person name="Detter J.C."/>
            <person name="Han C."/>
            <person name="Larimer F."/>
            <person name="Land M."/>
            <person name="Hauser L."/>
            <person name="Markowitz V."/>
            <person name="Cheng J.F."/>
            <person name="Hugenholtz P."/>
            <person name="Woyke T."/>
            <person name="Wu D."/>
            <person name="Eisen J.A."/>
        </authorList>
    </citation>
    <scope>NUCLEOTIDE SEQUENCE [LARGE SCALE GENOMIC DNA]</scope>
    <source>
        <strain evidence="9">ATCC 33386 / NCTC 11300</strain>
    </source>
</reference>
<evidence type="ECO:0000256" key="1">
    <source>
        <dbReference type="ARBA" id="ARBA00010688"/>
    </source>
</evidence>
<dbReference type="SUPFAM" id="SSF53613">
    <property type="entry name" value="Ribokinase-like"/>
    <property type="match status" value="1"/>
</dbReference>
<dbReference type="PIRSF" id="PIRSF000535">
    <property type="entry name" value="1PFK/6PFK/LacC"/>
    <property type="match status" value="1"/>
</dbReference>
<dbReference type="CDD" id="cd01164">
    <property type="entry name" value="FruK_PfkB_like"/>
    <property type="match status" value="1"/>
</dbReference>
<dbReference type="RefSeq" id="WP_012860911.1">
    <property type="nucleotide sequence ID" value="NC_013517.1"/>
</dbReference>
<dbReference type="Proteomes" id="UP000000845">
    <property type="component" value="Chromosome"/>
</dbReference>
<gene>
    <name evidence="8" type="ordered locus">Sterm_1453</name>
</gene>
<keyword evidence="5" id="KW-0067">ATP-binding</keyword>
<dbReference type="eggNOG" id="COG1105">
    <property type="taxonomic scope" value="Bacteria"/>
</dbReference>
<dbReference type="PANTHER" id="PTHR46566">
    <property type="entry name" value="1-PHOSPHOFRUCTOKINASE-RELATED"/>
    <property type="match status" value="1"/>
</dbReference>
<dbReference type="GO" id="GO:0008443">
    <property type="term" value="F:phosphofructokinase activity"/>
    <property type="evidence" value="ECO:0007669"/>
    <property type="project" value="TreeGrafter"/>
</dbReference>
<proteinExistence type="inferred from homology"/>
<dbReference type="InterPro" id="IPR029056">
    <property type="entry name" value="Ribokinase-like"/>
</dbReference>
<protein>
    <submittedName>
        <fullName evidence="8">1-phosphofructokinase</fullName>
    </submittedName>
</protein>
<evidence type="ECO:0000259" key="7">
    <source>
        <dbReference type="Pfam" id="PF00294"/>
    </source>
</evidence>
<keyword evidence="2 6" id="KW-0808">Transferase</keyword>
<evidence type="ECO:0000256" key="2">
    <source>
        <dbReference type="ARBA" id="ARBA00022679"/>
    </source>
</evidence>
<keyword evidence="9" id="KW-1185">Reference proteome</keyword>